<dbReference type="Proteomes" id="UP001205603">
    <property type="component" value="Unassembled WGS sequence"/>
</dbReference>
<feature type="transmembrane region" description="Helical" evidence="1">
    <location>
        <begin position="12"/>
        <end position="34"/>
    </location>
</feature>
<feature type="transmembrane region" description="Helical" evidence="1">
    <location>
        <begin position="115"/>
        <end position="134"/>
    </location>
</feature>
<sequence length="255" mass="28891">MGTIRNIKYCNSLFTGVCAVVTMVCLLFSTNLSAQQPVVEDTLEVGPPVTIVADSIINEGINEVKQNKKEMMEAPPSGMPLPVIPDSLLFTPDPMKAVWYSALFPGLGQIYNRRYWKLPIVIGGYMGLIYATSWNNRYYTDYSMAYRDIMDNDPTTNSYINFLPYNNRNDEFVNANLDWLKGSLKRKKDFYRRNRDLCIISMVGLYLVCMIDAYVDAQLYQFDISPDVSMQLLPAVITPAPYSRASLGLQCAITF</sequence>
<dbReference type="EMBL" id="JANDHW010000016">
    <property type="protein sequence ID" value="MCP9612903.1"/>
    <property type="molecule type" value="Genomic_DNA"/>
</dbReference>
<dbReference type="RefSeq" id="WP_255028284.1">
    <property type="nucleotide sequence ID" value="NZ_JANDHW010000016.1"/>
</dbReference>
<organism evidence="3 4">
    <name type="scientific">Coprobacter tertius</name>
    <dbReference type="NCBI Taxonomy" id="2944915"/>
    <lineage>
        <taxon>Bacteria</taxon>
        <taxon>Pseudomonadati</taxon>
        <taxon>Bacteroidota</taxon>
        <taxon>Bacteroidia</taxon>
        <taxon>Bacteroidales</taxon>
        <taxon>Barnesiellaceae</taxon>
        <taxon>Coprobacter</taxon>
    </lineage>
</organism>
<evidence type="ECO:0000313" key="4">
    <source>
        <dbReference type="Proteomes" id="UP001205603"/>
    </source>
</evidence>
<dbReference type="Pfam" id="PF18935">
    <property type="entry name" value="DUF5683"/>
    <property type="match status" value="1"/>
</dbReference>
<proteinExistence type="predicted"/>
<reference evidence="3 4" key="1">
    <citation type="submission" date="2022-07" db="EMBL/GenBank/DDBJ databases">
        <title>Fecal culturing of patients with breast cancer.</title>
        <authorList>
            <person name="Teng N.M.Y."/>
            <person name="Kiu R."/>
            <person name="Evans R."/>
            <person name="Baker D.J."/>
            <person name="Zenner C."/>
            <person name="Robinson S.D."/>
            <person name="Hall L.J."/>
        </authorList>
    </citation>
    <scope>NUCLEOTIDE SEQUENCE [LARGE SCALE GENOMIC DNA]</scope>
    <source>
        <strain evidence="3 4">LH1063</strain>
    </source>
</reference>
<gene>
    <name evidence="3" type="ORF">NMU02_12455</name>
</gene>
<accession>A0ABT1MJV8</accession>
<feature type="transmembrane region" description="Helical" evidence="1">
    <location>
        <begin position="197"/>
        <end position="215"/>
    </location>
</feature>
<keyword evidence="4" id="KW-1185">Reference proteome</keyword>
<comment type="caution">
    <text evidence="3">The sequence shown here is derived from an EMBL/GenBank/DDBJ whole genome shotgun (WGS) entry which is preliminary data.</text>
</comment>
<protein>
    <submittedName>
        <fullName evidence="3">DUF5683 domain-containing protein</fullName>
    </submittedName>
</protein>
<evidence type="ECO:0000256" key="1">
    <source>
        <dbReference type="SAM" id="Phobius"/>
    </source>
</evidence>
<keyword evidence="1" id="KW-1133">Transmembrane helix</keyword>
<name>A0ABT1MJV8_9BACT</name>
<keyword evidence="1" id="KW-0472">Membrane</keyword>
<evidence type="ECO:0000259" key="2">
    <source>
        <dbReference type="Pfam" id="PF18935"/>
    </source>
</evidence>
<feature type="domain" description="DUF5683" evidence="2">
    <location>
        <begin position="92"/>
        <end position="255"/>
    </location>
</feature>
<dbReference type="InterPro" id="IPR043738">
    <property type="entry name" value="DUF5683"/>
</dbReference>
<evidence type="ECO:0000313" key="3">
    <source>
        <dbReference type="EMBL" id="MCP9612903.1"/>
    </source>
</evidence>
<keyword evidence="1" id="KW-0812">Transmembrane</keyword>